<evidence type="ECO:0000313" key="2">
    <source>
        <dbReference type="Proteomes" id="UP001495910"/>
    </source>
</evidence>
<dbReference type="Proteomes" id="UP001495910">
    <property type="component" value="Unassembled WGS sequence"/>
</dbReference>
<dbReference type="Pfam" id="PF12086">
    <property type="entry name" value="DUF3563"/>
    <property type="match status" value="1"/>
</dbReference>
<organism evidence="1 2">
    <name type="scientific">Collimonas rhizosphaerae</name>
    <dbReference type="NCBI Taxonomy" id="3126357"/>
    <lineage>
        <taxon>Bacteria</taxon>
        <taxon>Pseudomonadati</taxon>
        <taxon>Pseudomonadota</taxon>
        <taxon>Betaproteobacteria</taxon>
        <taxon>Burkholderiales</taxon>
        <taxon>Oxalobacteraceae</taxon>
        <taxon>Collimonas</taxon>
    </lineage>
</organism>
<reference evidence="1 2" key="1">
    <citation type="submission" date="2024-02" db="EMBL/GenBank/DDBJ databases">
        <title>Draft genome sequence of Collimonas sp. strain H4R21, an effective mineral-weathering bacterial strain isolated from the beech rhizosphere.</title>
        <authorList>
            <person name="Morin E."/>
            <person name="Uroz S."/>
            <person name="Leveau J.H.J."/>
            <person name="Kumar R."/>
            <person name="Rey M.W."/>
            <person name="Pham J."/>
        </authorList>
    </citation>
    <scope>NUCLEOTIDE SEQUENCE [LARGE SCALE GENOMIC DNA]</scope>
    <source>
        <strain evidence="1 2">H4R21</strain>
    </source>
</reference>
<dbReference type="RefSeq" id="WP_092402073.1">
    <property type="nucleotide sequence ID" value="NZ_JBANDC010000002.1"/>
</dbReference>
<name>A0ABU9PRN0_9BURK</name>
<sequence>MGKRYSGCATQQLACGERKTKEEYIMSTMTISNSSSISRPAASAQAQAAGVLASIAAFFKRVGTAYERSEAARKEAYLAEAVDLYDLEYRMQRLDRESAQTAAWIKGF</sequence>
<accession>A0ABU9PRN0</accession>
<evidence type="ECO:0000313" key="1">
    <source>
        <dbReference type="EMBL" id="MEM4986626.1"/>
    </source>
</evidence>
<dbReference type="EMBL" id="JBANDC010000002">
    <property type="protein sequence ID" value="MEM4986626.1"/>
    <property type="molecule type" value="Genomic_DNA"/>
</dbReference>
<dbReference type="InterPro" id="IPR021946">
    <property type="entry name" value="DUF3563"/>
</dbReference>
<comment type="caution">
    <text evidence="1">The sequence shown here is derived from an EMBL/GenBank/DDBJ whole genome shotgun (WGS) entry which is preliminary data.</text>
</comment>
<proteinExistence type="predicted"/>
<gene>
    <name evidence="1" type="ORF">V8G57_04400</name>
</gene>
<protein>
    <submittedName>
        <fullName evidence="1">DUF3563 family protein</fullName>
    </submittedName>
</protein>
<keyword evidence="2" id="KW-1185">Reference proteome</keyword>